<accession>A0A0E3BG81</accession>
<name>A0A0E3BG81_9BURK</name>
<evidence type="ECO:0000313" key="1">
    <source>
        <dbReference type="EMBL" id="KGG92403.1"/>
    </source>
</evidence>
<evidence type="ECO:0000313" key="2">
    <source>
        <dbReference type="Proteomes" id="UP000029567"/>
    </source>
</evidence>
<comment type="caution">
    <text evidence="1">The sequence shown here is derived from an EMBL/GenBank/DDBJ whole genome shotgun (WGS) entry which is preliminary data.</text>
</comment>
<dbReference type="Proteomes" id="UP000029567">
    <property type="component" value="Unassembled WGS sequence"/>
</dbReference>
<reference evidence="1 2" key="1">
    <citation type="submission" date="2013-09" db="EMBL/GenBank/DDBJ databases">
        <title>High correlation between genotypes and phenotypes of environmental bacteria Comamonas testosteroni strains.</title>
        <authorList>
            <person name="Liu L."/>
            <person name="Zhu W."/>
            <person name="Xia X."/>
            <person name="Xu B."/>
            <person name="Luo M."/>
            <person name="Wang G."/>
        </authorList>
    </citation>
    <scope>NUCLEOTIDE SEQUENCE [LARGE SCALE GENOMIC DNA]</scope>
    <source>
        <strain evidence="1 2">JL14</strain>
    </source>
</reference>
<protein>
    <submittedName>
        <fullName evidence="1">Uncharacterized protein</fullName>
    </submittedName>
</protein>
<sequence length="51" mass="5943">MQKLSCFSKIFQKKYESFQKQKSAFQLLHEVAGIKMAESMNTTELRAKELS</sequence>
<dbReference type="EMBL" id="AWTN01000088">
    <property type="protein sequence ID" value="KGG92403.1"/>
    <property type="molecule type" value="Genomic_DNA"/>
</dbReference>
<proteinExistence type="predicted"/>
<gene>
    <name evidence="1" type="ORF">P245_12215</name>
</gene>
<dbReference type="AlphaFoldDB" id="A0A0E3BG81"/>
<organism evidence="1 2">
    <name type="scientific">Comamonas thiooxydans</name>
    <dbReference type="NCBI Taxonomy" id="363952"/>
    <lineage>
        <taxon>Bacteria</taxon>
        <taxon>Pseudomonadati</taxon>
        <taxon>Pseudomonadota</taxon>
        <taxon>Betaproteobacteria</taxon>
        <taxon>Burkholderiales</taxon>
        <taxon>Comamonadaceae</taxon>
        <taxon>Comamonas</taxon>
    </lineage>
</organism>